<dbReference type="InterPro" id="IPR036291">
    <property type="entry name" value="NAD(P)-bd_dom_sf"/>
</dbReference>
<evidence type="ECO:0000313" key="7">
    <source>
        <dbReference type="Proteomes" id="UP001165378"/>
    </source>
</evidence>
<dbReference type="GO" id="GO:0006631">
    <property type="term" value="P:fatty acid metabolic process"/>
    <property type="evidence" value="ECO:0007669"/>
    <property type="project" value="InterPro"/>
</dbReference>
<name>A0AA41Q3T8_9ACTN</name>
<gene>
    <name evidence="6" type="ORF">LZ495_27915</name>
</gene>
<dbReference type="RefSeq" id="WP_235055686.1">
    <property type="nucleotide sequence ID" value="NZ_JAKFHA010000020.1"/>
</dbReference>
<comment type="similarity">
    <text evidence="2">Belongs to the 3-hydroxyacyl-CoA dehydrogenase family.</text>
</comment>
<dbReference type="SUPFAM" id="SSF51735">
    <property type="entry name" value="NAD(P)-binding Rossmann-fold domains"/>
    <property type="match status" value="1"/>
</dbReference>
<evidence type="ECO:0000256" key="2">
    <source>
        <dbReference type="ARBA" id="ARBA00009463"/>
    </source>
</evidence>
<dbReference type="Pfam" id="PF00725">
    <property type="entry name" value="3HCDH"/>
    <property type="match status" value="1"/>
</dbReference>
<dbReference type="EMBL" id="JAKFHA010000020">
    <property type="protein sequence ID" value="MCF2531018.1"/>
    <property type="molecule type" value="Genomic_DNA"/>
</dbReference>
<accession>A0AA41Q3T8</accession>
<evidence type="ECO:0000256" key="3">
    <source>
        <dbReference type="ARBA" id="ARBA00023002"/>
    </source>
</evidence>
<dbReference type="InterPro" id="IPR006176">
    <property type="entry name" value="3-OHacyl-CoA_DH_NAD-bd"/>
</dbReference>
<evidence type="ECO:0000313" key="6">
    <source>
        <dbReference type="EMBL" id="MCF2531018.1"/>
    </source>
</evidence>
<dbReference type="PANTHER" id="PTHR48075">
    <property type="entry name" value="3-HYDROXYACYL-COA DEHYDROGENASE FAMILY PROTEIN"/>
    <property type="match status" value="1"/>
</dbReference>
<reference evidence="6" key="1">
    <citation type="submission" date="2022-01" db="EMBL/GenBank/DDBJ databases">
        <title>Genome-Based Taxonomic Classification of the Phylum Actinobacteria.</title>
        <authorList>
            <person name="Gao Y."/>
        </authorList>
    </citation>
    <scope>NUCLEOTIDE SEQUENCE</scope>
    <source>
        <strain evidence="6">KLBMP 8922</strain>
    </source>
</reference>
<dbReference type="Gene3D" id="3.40.50.720">
    <property type="entry name" value="NAD(P)-binding Rossmann-like Domain"/>
    <property type="match status" value="1"/>
</dbReference>
<dbReference type="Pfam" id="PF02737">
    <property type="entry name" value="3HCDH_N"/>
    <property type="match status" value="1"/>
</dbReference>
<comment type="pathway">
    <text evidence="1">Lipid metabolism; butanoate metabolism.</text>
</comment>
<keyword evidence="3" id="KW-0560">Oxidoreductase</keyword>
<organism evidence="6 7">
    <name type="scientific">Yinghuangia soli</name>
    <dbReference type="NCBI Taxonomy" id="2908204"/>
    <lineage>
        <taxon>Bacteria</taxon>
        <taxon>Bacillati</taxon>
        <taxon>Actinomycetota</taxon>
        <taxon>Actinomycetes</taxon>
        <taxon>Kitasatosporales</taxon>
        <taxon>Streptomycetaceae</taxon>
        <taxon>Yinghuangia</taxon>
    </lineage>
</organism>
<dbReference type="Proteomes" id="UP001165378">
    <property type="component" value="Unassembled WGS sequence"/>
</dbReference>
<keyword evidence="7" id="KW-1185">Reference proteome</keyword>
<dbReference type="InterPro" id="IPR013328">
    <property type="entry name" value="6PGD_dom2"/>
</dbReference>
<sequence>MNTAAGVSRVAVVGTGVIGASWAAHFLAHGLDVVATDPAPGAEERLRADVAAHWPLLADAGLAEGASPDRLAFTADPAEAADAADFVQENGPEREDVKRGLFARLDAAARPGVVLASSSSGMGASTFARECAKDPGRALVGHPFNPPHLIPLVEVVPGERTDESAVQAALAFYTAVGKKPIRVRHELPGHIANRLQAALWREAYSLVDRGVATVADIDTAIAYGPGLRWAILGPFANQHLSGGPGGIAHILEHLGPPTEAWWRDLGDPSLTPELAAKLVAGVDEALAGITGPELAARRDALLRVLLAAKAGAGLP</sequence>
<feature type="domain" description="3-hydroxyacyl-CoA dehydrogenase C-terminal" evidence="4">
    <location>
        <begin position="189"/>
        <end position="257"/>
    </location>
</feature>
<dbReference type="GO" id="GO:0016616">
    <property type="term" value="F:oxidoreductase activity, acting on the CH-OH group of donors, NAD or NADP as acceptor"/>
    <property type="evidence" value="ECO:0007669"/>
    <property type="project" value="InterPro"/>
</dbReference>
<dbReference type="SUPFAM" id="SSF48179">
    <property type="entry name" value="6-phosphogluconate dehydrogenase C-terminal domain-like"/>
    <property type="match status" value="1"/>
</dbReference>
<dbReference type="AlphaFoldDB" id="A0AA41Q3T8"/>
<evidence type="ECO:0000256" key="1">
    <source>
        <dbReference type="ARBA" id="ARBA00005086"/>
    </source>
</evidence>
<dbReference type="PANTHER" id="PTHR48075:SF5">
    <property type="entry name" value="3-HYDROXYBUTYRYL-COA DEHYDROGENASE"/>
    <property type="match status" value="1"/>
</dbReference>
<dbReference type="GO" id="GO:0070403">
    <property type="term" value="F:NAD+ binding"/>
    <property type="evidence" value="ECO:0007669"/>
    <property type="project" value="InterPro"/>
</dbReference>
<protein>
    <submittedName>
        <fullName evidence="6">3-hydroxyacyl-CoA dehydrogenase NAD-binding domain-containing protein</fullName>
    </submittedName>
</protein>
<evidence type="ECO:0000259" key="4">
    <source>
        <dbReference type="Pfam" id="PF00725"/>
    </source>
</evidence>
<dbReference type="InterPro" id="IPR008927">
    <property type="entry name" value="6-PGluconate_DH-like_C_sf"/>
</dbReference>
<evidence type="ECO:0000259" key="5">
    <source>
        <dbReference type="Pfam" id="PF02737"/>
    </source>
</evidence>
<feature type="domain" description="3-hydroxyacyl-CoA dehydrogenase NAD binding" evidence="5">
    <location>
        <begin position="10"/>
        <end position="184"/>
    </location>
</feature>
<comment type="caution">
    <text evidence="6">The sequence shown here is derived from an EMBL/GenBank/DDBJ whole genome shotgun (WGS) entry which is preliminary data.</text>
</comment>
<dbReference type="Gene3D" id="1.10.1040.10">
    <property type="entry name" value="N-(1-d-carboxylethyl)-l-norvaline Dehydrogenase, domain 2"/>
    <property type="match status" value="1"/>
</dbReference>
<proteinExistence type="inferred from homology"/>
<dbReference type="InterPro" id="IPR006108">
    <property type="entry name" value="3HC_DH_C"/>
</dbReference>